<dbReference type="EMBL" id="KZ825815">
    <property type="protein sequence ID" value="PYH98070.1"/>
    <property type="molecule type" value="Genomic_DNA"/>
</dbReference>
<sequence>MVMKNSVPYSAKIPAYQHLGTPGPPGPPIPNGRSANGSGAHLPRILRAPSLFLVRWSGCISNNTAWLHRPAFTWNIPAPTPRSSRPTWHARFWQGPRAFGTVYCPRYGNLIPEGFYASISRWLPRKSSYEWRLACTDTRGRQLSLISLTLCQSLYTWRLHNSSRSIYHHDIQPSDDLSTSCLFFLQNQRGRIAARSGPALA</sequence>
<accession>A0A319DKM1</accession>
<dbReference type="AlphaFoldDB" id="A0A319DKM1"/>
<organism evidence="1 2">
    <name type="scientific">Aspergillus ellipticus CBS 707.79</name>
    <dbReference type="NCBI Taxonomy" id="1448320"/>
    <lineage>
        <taxon>Eukaryota</taxon>
        <taxon>Fungi</taxon>
        <taxon>Dikarya</taxon>
        <taxon>Ascomycota</taxon>
        <taxon>Pezizomycotina</taxon>
        <taxon>Eurotiomycetes</taxon>
        <taxon>Eurotiomycetidae</taxon>
        <taxon>Eurotiales</taxon>
        <taxon>Aspergillaceae</taxon>
        <taxon>Aspergillus</taxon>
        <taxon>Aspergillus subgen. Circumdati</taxon>
    </lineage>
</organism>
<dbReference type="Proteomes" id="UP000247810">
    <property type="component" value="Unassembled WGS sequence"/>
</dbReference>
<reference evidence="1 2" key="1">
    <citation type="submission" date="2018-02" db="EMBL/GenBank/DDBJ databases">
        <title>The genomes of Aspergillus section Nigri reveals drivers in fungal speciation.</title>
        <authorList>
            <consortium name="DOE Joint Genome Institute"/>
            <person name="Vesth T.C."/>
            <person name="Nybo J."/>
            <person name="Theobald S."/>
            <person name="Brandl J."/>
            <person name="Frisvad J.C."/>
            <person name="Nielsen K.F."/>
            <person name="Lyhne E.K."/>
            <person name="Kogle M.E."/>
            <person name="Kuo A."/>
            <person name="Riley R."/>
            <person name="Clum A."/>
            <person name="Nolan M."/>
            <person name="Lipzen A."/>
            <person name="Salamov A."/>
            <person name="Henrissat B."/>
            <person name="Wiebenga A."/>
            <person name="De vries R.P."/>
            <person name="Grigoriev I.V."/>
            <person name="Mortensen U.H."/>
            <person name="Andersen M.R."/>
            <person name="Baker S.E."/>
        </authorList>
    </citation>
    <scope>NUCLEOTIDE SEQUENCE [LARGE SCALE GENOMIC DNA]</scope>
    <source>
        <strain evidence="1 2">CBS 707.79</strain>
    </source>
</reference>
<keyword evidence="2" id="KW-1185">Reference proteome</keyword>
<evidence type="ECO:0000313" key="2">
    <source>
        <dbReference type="Proteomes" id="UP000247810"/>
    </source>
</evidence>
<dbReference type="VEuPathDB" id="FungiDB:BO71DRAFT_480615"/>
<gene>
    <name evidence="1" type="ORF">BO71DRAFT_480615</name>
</gene>
<name>A0A319DKM1_9EURO</name>
<protein>
    <submittedName>
        <fullName evidence="1">Uncharacterized protein</fullName>
    </submittedName>
</protein>
<proteinExistence type="predicted"/>
<evidence type="ECO:0000313" key="1">
    <source>
        <dbReference type="EMBL" id="PYH98070.1"/>
    </source>
</evidence>